<sequence>MAAYCSAGQSSGAAKQNNSRVSTPVSRRGRALAGWEWPGFGRLESLSSPLMQARPLNSLLSAPPLHEPVIGDIITNGLIPTPPVRGKQGCRDRRSLIGSLSRLARNKQDPVDLFPSSTPAWRNAEGGSLC</sequence>
<evidence type="ECO:0000313" key="2">
    <source>
        <dbReference type="EMBL" id="EUN30197.1"/>
    </source>
</evidence>
<accession>W7F1W6</accession>
<evidence type="ECO:0000256" key="1">
    <source>
        <dbReference type="SAM" id="MobiDB-lite"/>
    </source>
</evidence>
<feature type="compositionally biased region" description="Polar residues" evidence="1">
    <location>
        <begin position="7"/>
        <end position="25"/>
    </location>
</feature>
<dbReference type="AlphaFoldDB" id="W7F1W6"/>
<keyword evidence="3" id="KW-1185">Reference proteome</keyword>
<organism evidence="2 3">
    <name type="scientific">Bipolaris victoriae (strain FI3)</name>
    <name type="common">Victoria blight of oats agent</name>
    <name type="synonym">Cochliobolus victoriae</name>
    <dbReference type="NCBI Taxonomy" id="930091"/>
    <lineage>
        <taxon>Eukaryota</taxon>
        <taxon>Fungi</taxon>
        <taxon>Dikarya</taxon>
        <taxon>Ascomycota</taxon>
        <taxon>Pezizomycotina</taxon>
        <taxon>Dothideomycetes</taxon>
        <taxon>Pleosporomycetidae</taxon>
        <taxon>Pleosporales</taxon>
        <taxon>Pleosporineae</taxon>
        <taxon>Pleosporaceae</taxon>
        <taxon>Bipolaris</taxon>
    </lineage>
</organism>
<gene>
    <name evidence="2" type="ORF">COCVIDRAFT_23987</name>
</gene>
<feature type="region of interest" description="Disordered" evidence="1">
    <location>
        <begin position="1"/>
        <end position="25"/>
    </location>
</feature>
<proteinExistence type="predicted"/>
<name>W7F1W6_BIPV3</name>
<protein>
    <submittedName>
        <fullName evidence="2">Uncharacterized protein</fullName>
    </submittedName>
</protein>
<dbReference type="GeneID" id="26253217"/>
<evidence type="ECO:0000313" key="3">
    <source>
        <dbReference type="Proteomes" id="UP000054337"/>
    </source>
</evidence>
<dbReference type="EMBL" id="KI968707">
    <property type="protein sequence ID" value="EUN30197.1"/>
    <property type="molecule type" value="Genomic_DNA"/>
</dbReference>
<dbReference type="HOGENOM" id="CLU_1937776_0_0_1"/>
<reference evidence="2 3" key="1">
    <citation type="journal article" date="2013" name="PLoS Genet.">
        <title>Comparative genome structure, secondary metabolite, and effector coding capacity across Cochliobolus pathogens.</title>
        <authorList>
            <person name="Condon B.J."/>
            <person name="Leng Y."/>
            <person name="Wu D."/>
            <person name="Bushley K.E."/>
            <person name="Ohm R.A."/>
            <person name="Otillar R."/>
            <person name="Martin J."/>
            <person name="Schackwitz W."/>
            <person name="Grimwood J."/>
            <person name="MohdZainudin N."/>
            <person name="Xue C."/>
            <person name="Wang R."/>
            <person name="Manning V.A."/>
            <person name="Dhillon B."/>
            <person name="Tu Z.J."/>
            <person name="Steffenson B.J."/>
            <person name="Salamov A."/>
            <person name="Sun H."/>
            <person name="Lowry S."/>
            <person name="LaButti K."/>
            <person name="Han J."/>
            <person name="Copeland A."/>
            <person name="Lindquist E."/>
            <person name="Barry K."/>
            <person name="Schmutz J."/>
            <person name="Baker S.E."/>
            <person name="Ciuffetti L.M."/>
            <person name="Grigoriev I.V."/>
            <person name="Zhong S."/>
            <person name="Turgeon B.G."/>
        </authorList>
    </citation>
    <scope>NUCLEOTIDE SEQUENCE [LARGE SCALE GENOMIC DNA]</scope>
    <source>
        <strain evidence="2 3">FI3</strain>
    </source>
</reference>
<dbReference type="Proteomes" id="UP000054337">
    <property type="component" value="Unassembled WGS sequence"/>
</dbReference>
<dbReference type="RefSeq" id="XP_014559728.1">
    <property type="nucleotide sequence ID" value="XM_014704242.1"/>
</dbReference>